<dbReference type="STRING" id="45072.Lqua_0858"/>
<protein>
    <submittedName>
        <fullName evidence="5 6">ABC transporter ATP-binding protein Uup</fullName>
    </submittedName>
</protein>
<evidence type="ECO:0000256" key="3">
    <source>
        <dbReference type="ARBA" id="ARBA00022840"/>
    </source>
</evidence>
<evidence type="ECO:0000313" key="7">
    <source>
        <dbReference type="Proteomes" id="UP000054639"/>
    </source>
</evidence>
<dbReference type="AlphaFoldDB" id="A0A378KSC9"/>
<dbReference type="PROSITE" id="PS00211">
    <property type="entry name" value="ABC_TRANSPORTER_1"/>
    <property type="match status" value="1"/>
</dbReference>
<dbReference type="Proteomes" id="UP000254230">
    <property type="component" value="Unassembled WGS sequence"/>
</dbReference>
<dbReference type="Pfam" id="PF13304">
    <property type="entry name" value="AAA_21"/>
    <property type="match status" value="1"/>
</dbReference>
<keyword evidence="3 6" id="KW-0067">ATP-binding</keyword>
<dbReference type="SMART" id="SM00382">
    <property type="entry name" value="AAA"/>
    <property type="match status" value="2"/>
</dbReference>
<dbReference type="InterPro" id="IPR050611">
    <property type="entry name" value="ABCF"/>
</dbReference>
<evidence type="ECO:0000313" key="6">
    <source>
        <dbReference type="EMBL" id="STY17246.1"/>
    </source>
</evidence>
<dbReference type="GO" id="GO:0005524">
    <property type="term" value="F:ATP binding"/>
    <property type="evidence" value="ECO:0007669"/>
    <property type="project" value="UniProtKB-KW"/>
</dbReference>
<feature type="domain" description="ABC transporter" evidence="4">
    <location>
        <begin position="5"/>
        <end position="179"/>
    </location>
</feature>
<dbReference type="PANTHER" id="PTHR19211">
    <property type="entry name" value="ATP-BINDING TRANSPORT PROTEIN-RELATED"/>
    <property type="match status" value="1"/>
</dbReference>
<reference evidence="5 7" key="1">
    <citation type="submission" date="2015-11" db="EMBL/GenBank/DDBJ databases">
        <title>Genomic analysis of 38 Legionella species identifies large and diverse effector repertoires.</title>
        <authorList>
            <person name="Burstein D."/>
            <person name="Amaro F."/>
            <person name="Zusman T."/>
            <person name="Lifshitz Z."/>
            <person name="Cohen O."/>
            <person name="Gilbert J.A."/>
            <person name="Pupko T."/>
            <person name="Shuman H.A."/>
            <person name="Segal G."/>
        </authorList>
    </citation>
    <scope>NUCLEOTIDE SEQUENCE [LARGE SCALE GENOMIC DNA]</scope>
    <source>
        <strain evidence="5 7">ATCC 49507</strain>
    </source>
</reference>
<reference evidence="6 8" key="2">
    <citation type="submission" date="2018-06" db="EMBL/GenBank/DDBJ databases">
        <authorList>
            <consortium name="Pathogen Informatics"/>
            <person name="Doyle S."/>
        </authorList>
    </citation>
    <scope>NUCLEOTIDE SEQUENCE [LARGE SCALE GENOMIC DNA]</scope>
    <source>
        <strain evidence="6 8">NCTC12376</strain>
    </source>
</reference>
<dbReference type="EMBL" id="UGOW01000001">
    <property type="protein sequence ID" value="STY17246.1"/>
    <property type="molecule type" value="Genomic_DNA"/>
</dbReference>
<dbReference type="InterPro" id="IPR003959">
    <property type="entry name" value="ATPase_AAA_core"/>
</dbReference>
<dbReference type="Proteomes" id="UP000054639">
    <property type="component" value="Unassembled WGS sequence"/>
</dbReference>
<feature type="domain" description="ABC transporter" evidence="4">
    <location>
        <begin position="278"/>
        <end position="467"/>
    </location>
</feature>
<dbReference type="SUPFAM" id="SSF52540">
    <property type="entry name" value="P-loop containing nucleoside triphosphate hydrolases"/>
    <property type="match status" value="2"/>
</dbReference>
<dbReference type="InterPro" id="IPR017871">
    <property type="entry name" value="ABC_transporter-like_CS"/>
</dbReference>
<sequence>MSRLIQLVDLSLYFTKKICFEVFNYSVYSGERIALIGDNGSGKSCMLKIIKNLMPPSEGYVDYADNLTVSYVPQLINGHDTASGAERFNRALTQALTENPDVLLLDEPTNHLDTKNRQSLMRLLAQYTGTLIIASHDIHLLRSTEFCFWHFNQSQITQFKGYFDHFQQQNTLSRHVIETEMEQLRYQKKQQHQALMKEQVRAKNSRLKGEKSIDQAKWPTIVSKSKVLRAQETSGKKKKNIAKTKEDLIKRLHELGTNEVIKPHFDLPISQSTTKALVTISEGSVSYNQKKILININLNISGQSRLALCGVNGSGKSTLIKAIMGSKEIIREGLWQTPELKDIGYLDQHYQKLSPDYTVLETLQNCRTDWNHMELRKHLNDFLFRTNEEVNAQILTLSGGEKARLCLAKIAANPPKLLILDELTNNMDLKTRTHVMTLMKKYPGPFIIISHDDDFLEQININEYYNI</sequence>
<evidence type="ECO:0000256" key="2">
    <source>
        <dbReference type="ARBA" id="ARBA00022741"/>
    </source>
</evidence>
<keyword evidence="7" id="KW-1185">Reference proteome</keyword>
<proteinExistence type="predicted"/>
<dbReference type="EMBL" id="LNYR01000006">
    <property type="protein sequence ID" value="KTD53025.1"/>
    <property type="molecule type" value="Genomic_DNA"/>
</dbReference>
<evidence type="ECO:0000259" key="4">
    <source>
        <dbReference type="PROSITE" id="PS50893"/>
    </source>
</evidence>
<evidence type="ECO:0000313" key="5">
    <source>
        <dbReference type="EMBL" id="KTD53025.1"/>
    </source>
</evidence>
<dbReference type="GO" id="GO:0016887">
    <property type="term" value="F:ATP hydrolysis activity"/>
    <property type="evidence" value="ECO:0007669"/>
    <property type="project" value="InterPro"/>
</dbReference>
<organism evidence="6 8">
    <name type="scientific">Legionella quateirensis</name>
    <dbReference type="NCBI Taxonomy" id="45072"/>
    <lineage>
        <taxon>Bacteria</taxon>
        <taxon>Pseudomonadati</taxon>
        <taxon>Pseudomonadota</taxon>
        <taxon>Gammaproteobacteria</taxon>
        <taxon>Legionellales</taxon>
        <taxon>Legionellaceae</taxon>
        <taxon>Legionella</taxon>
    </lineage>
</organism>
<accession>A0A378KSC9</accession>
<keyword evidence="2" id="KW-0547">Nucleotide-binding</keyword>
<gene>
    <name evidence="6" type="primary">yheS_1</name>
    <name evidence="5" type="synonym">uup_2</name>
    <name evidence="5" type="ORF">Lqua_0858</name>
    <name evidence="6" type="ORF">NCTC12376_01043</name>
</gene>
<dbReference type="InterPro" id="IPR003439">
    <property type="entry name" value="ABC_transporter-like_ATP-bd"/>
</dbReference>
<dbReference type="Gene3D" id="3.40.50.300">
    <property type="entry name" value="P-loop containing nucleotide triphosphate hydrolases"/>
    <property type="match status" value="3"/>
</dbReference>
<dbReference type="InterPro" id="IPR003593">
    <property type="entry name" value="AAA+_ATPase"/>
</dbReference>
<dbReference type="RefSeq" id="WP_058473041.1">
    <property type="nucleotide sequence ID" value="NZ_CAAAIL010000018.1"/>
</dbReference>
<dbReference type="PANTHER" id="PTHR19211:SF14">
    <property type="entry name" value="ATP-BINDING CASSETTE SUB-FAMILY F MEMBER 1"/>
    <property type="match status" value="1"/>
</dbReference>
<keyword evidence="1" id="KW-0677">Repeat</keyword>
<name>A0A378KSC9_9GAMM</name>
<evidence type="ECO:0000313" key="8">
    <source>
        <dbReference type="Proteomes" id="UP000254230"/>
    </source>
</evidence>
<evidence type="ECO:0000256" key="1">
    <source>
        <dbReference type="ARBA" id="ARBA00022737"/>
    </source>
</evidence>
<dbReference type="InterPro" id="IPR027417">
    <property type="entry name" value="P-loop_NTPase"/>
</dbReference>
<dbReference type="PROSITE" id="PS50893">
    <property type="entry name" value="ABC_TRANSPORTER_2"/>
    <property type="match status" value="2"/>
</dbReference>
<dbReference type="OrthoDB" id="9808609at2"/>
<dbReference type="Pfam" id="PF00005">
    <property type="entry name" value="ABC_tran"/>
    <property type="match status" value="2"/>
</dbReference>
<dbReference type="CDD" id="cd03221">
    <property type="entry name" value="ABCF_EF-3"/>
    <property type="match status" value="2"/>
</dbReference>